<dbReference type="Proteomes" id="UP001264335">
    <property type="component" value="Unassembled WGS sequence"/>
</dbReference>
<dbReference type="InterPro" id="IPR017021">
    <property type="entry name" value="UCP033763"/>
</dbReference>
<dbReference type="Gene3D" id="3.40.1490.10">
    <property type="entry name" value="Bit1"/>
    <property type="match status" value="1"/>
</dbReference>
<dbReference type="Pfam" id="PF09391">
    <property type="entry name" value="DUF2000"/>
    <property type="match status" value="1"/>
</dbReference>
<organism evidence="2 5">
    <name type="scientific">Enterococcus avium</name>
    <name type="common">Streptococcus avium</name>
    <dbReference type="NCBI Taxonomy" id="33945"/>
    <lineage>
        <taxon>Bacteria</taxon>
        <taxon>Bacillati</taxon>
        <taxon>Bacillota</taxon>
        <taxon>Bacilli</taxon>
        <taxon>Lactobacillales</taxon>
        <taxon>Enterococcaceae</taxon>
        <taxon>Enterococcus</taxon>
    </lineage>
</organism>
<comment type="caution">
    <text evidence="2">The sequence shown here is derived from an EMBL/GenBank/DDBJ whole genome shotgun (WGS) entry which is preliminary data.</text>
</comment>
<evidence type="ECO:0000313" key="3">
    <source>
        <dbReference type="EMBL" id="TRZ34762.1"/>
    </source>
</evidence>
<dbReference type="InterPro" id="IPR023476">
    <property type="entry name" value="Pep_tRNA_hydro_II_dom_sf"/>
</dbReference>
<dbReference type="Proteomes" id="UP000316316">
    <property type="component" value="Unassembled WGS sequence"/>
</dbReference>
<reference evidence="3 4" key="1">
    <citation type="submission" date="2017-10" db="EMBL/GenBank/DDBJ databases">
        <title>FDA dAtabase for Regulatory Grade micrObial Sequences (FDA-ARGOS): Supporting development and validation of Infectious Disease Dx tests.</title>
        <authorList>
            <person name="Campos J."/>
            <person name="Goldberg B."/>
            <person name="Tallon L.J."/>
            <person name="Sadzewicz L."/>
            <person name="Sengamalay N."/>
            <person name="Ott S."/>
            <person name="Godinez A."/>
            <person name="Nagaraj S."/>
            <person name="Vyas G."/>
            <person name="Aluvathingal J."/>
            <person name="Nadendla S."/>
            <person name="Geyer C."/>
            <person name="Nandy P."/>
            <person name="Hobson J."/>
            <person name="Sichtig H."/>
        </authorList>
    </citation>
    <scope>NUCLEOTIDE SEQUENCE [LARGE SCALE GENOMIC DNA]</scope>
    <source>
        <strain evidence="3 4">FDAARGOS_185</strain>
    </source>
</reference>
<reference evidence="2 5" key="2">
    <citation type="submission" date="2023-03" db="EMBL/GenBank/DDBJ databases">
        <authorList>
            <person name="Shen W."/>
            <person name="Cai J."/>
        </authorList>
    </citation>
    <scope>NUCLEOTIDE SEQUENCE [LARGE SCALE GENOMIC DNA]</scope>
    <source>
        <strain evidence="1">P33-2</strain>
        <strain evidence="2 5">Y2</strain>
    </source>
</reference>
<dbReference type="RefSeq" id="WP_102872315.1">
    <property type="nucleotide sequence ID" value="NZ_JAHLOU010000012.1"/>
</dbReference>
<dbReference type="AlphaFoldDB" id="A0A2N8Q1J3"/>
<accession>A0A2N8Q1J3</accession>
<dbReference type="EMBL" id="PDXQ01000001">
    <property type="protein sequence ID" value="TRZ34762.1"/>
    <property type="molecule type" value="Genomic_DNA"/>
</dbReference>
<dbReference type="PIRSF" id="PIRSF033736">
    <property type="entry name" value="UCP033763"/>
    <property type="match status" value="1"/>
</dbReference>
<name>A0A2N8Q1J3_ENTAV</name>
<evidence type="ECO:0000313" key="2">
    <source>
        <dbReference type="EMBL" id="MDT2512655.1"/>
    </source>
</evidence>
<evidence type="ECO:0000313" key="1">
    <source>
        <dbReference type="EMBL" id="MDT2402264.1"/>
    </source>
</evidence>
<dbReference type="EMBL" id="JARPWH010000020">
    <property type="protein sequence ID" value="MDT2402264.1"/>
    <property type="molecule type" value="Genomic_DNA"/>
</dbReference>
<protein>
    <submittedName>
        <fullName evidence="2">DUF2000 domain-containing protein</fullName>
    </submittedName>
</protein>
<dbReference type="InterPro" id="IPR018988">
    <property type="entry name" value="DUF2000"/>
</dbReference>
<sequence>MPANELKCVMVVDEAMPQGIIANSTAVMGVTIGKLFPEVVGQDVVDQTGYRHQGIIEFPIPILKGNRDFLRDMRERLYEPNFEHLTVVDFFDVAQGCKTYSEYIEKMTHVPESAIDYFGLTLFGNKKQVNKLTGSLPLLR</sequence>
<gene>
    <name evidence="3" type="ORF">AUF17_11950</name>
    <name evidence="1" type="ORF">P7D43_07765</name>
    <name evidence="2" type="ORF">P7D79_00290</name>
</gene>
<evidence type="ECO:0000313" key="4">
    <source>
        <dbReference type="Proteomes" id="UP000316316"/>
    </source>
</evidence>
<dbReference type="Proteomes" id="UP001260773">
    <property type="component" value="Unassembled WGS sequence"/>
</dbReference>
<dbReference type="SUPFAM" id="SSF102462">
    <property type="entry name" value="Peptidyl-tRNA hydrolase II"/>
    <property type="match status" value="1"/>
</dbReference>
<dbReference type="EMBL" id="JARPWY010000001">
    <property type="protein sequence ID" value="MDT2512655.1"/>
    <property type="molecule type" value="Genomic_DNA"/>
</dbReference>
<evidence type="ECO:0000313" key="5">
    <source>
        <dbReference type="Proteomes" id="UP001264335"/>
    </source>
</evidence>
<proteinExistence type="predicted"/>